<reference evidence="9 10" key="1">
    <citation type="submission" date="2019-07" db="EMBL/GenBank/DDBJ databases">
        <title>Genomic Encyclopedia of Type Strains, Phase IV (KMG-IV): sequencing the most valuable type-strain genomes for metagenomic binning, comparative biology and taxonomic classification.</title>
        <authorList>
            <person name="Goeker M."/>
        </authorList>
    </citation>
    <scope>NUCLEOTIDE SEQUENCE [LARGE SCALE GENOMIC DNA]</scope>
    <source>
        <strain evidence="9 10">DSM 44831</strain>
    </source>
</reference>
<comment type="caution">
    <text evidence="9">The sequence shown here is derived from an EMBL/GenBank/DDBJ whole genome shotgun (WGS) entry which is preliminary data.</text>
</comment>
<protein>
    <recommendedName>
        <fullName evidence="8">Probable membrane transporter protein</fullName>
    </recommendedName>
</protein>
<feature type="transmembrane region" description="Helical" evidence="8">
    <location>
        <begin position="124"/>
        <end position="143"/>
    </location>
</feature>
<feature type="transmembrane region" description="Helical" evidence="8">
    <location>
        <begin position="21"/>
        <end position="44"/>
    </location>
</feature>
<keyword evidence="4 8" id="KW-1003">Cell membrane</keyword>
<keyword evidence="6 8" id="KW-1133">Transmembrane helix</keyword>
<organism evidence="9 10">
    <name type="scientific">Nocardia caishijiensis</name>
    <dbReference type="NCBI Taxonomy" id="184756"/>
    <lineage>
        <taxon>Bacteria</taxon>
        <taxon>Bacillati</taxon>
        <taxon>Actinomycetota</taxon>
        <taxon>Actinomycetes</taxon>
        <taxon>Mycobacteriales</taxon>
        <taxon>Nocardiaceae</taxon>
        <taxon>Nocardia</taxon>
    </lineage>
</organism>
<evidence type="ECO:0000256" key="4">
    <source>
        <dbReference type="ARBA" id="ARBA00022475"/>
    </source>
</evidence>
<dbReference type="InterPro" id="IPR002781">
    <property type="entry name" value="TM_pro_TauE-like"/>
</dbReference>
<dbReference type="PANTHER" id="PTHR30269:SF0">
    <property type="entry name" value="MEMBRANE TRANSPORTER PROTEIN YFCA-RELATED"/>
    <property type="match status" value="1"/>
</dbReference>
<accession>A0ABQ6YPP6</accession>
<comment type="similarity">
    <text evidence="2 8">Belongs to the 4-toluene sulfonate uptake permease (TSUP) (TC 2.A.102) family.</text>
</comment>
<proteinExistence type="inferred from homology"/>
<feature type="transmembrane region" description="Helical" evidence="8">
    <location>
        <begin position="155"/>
        <end position="179"/>
    </location>
</feature>
<feature type="transmembrane region" description="Helical" evidence="8">
    <location>
        <begin position="96"/>
        <end position="118"/>
    </location>
</feature>
<dbReference type="EMBL" id="VMSD01000003">
    <property type="protein sequence ID" value="KAF0847535.1"/>
    <property type="molecule type" value="Genomic_DNA"/>
</dbReference>
<keyword evidence="5 8" id="KW-0812">Transmembrane</keyword>
<evidence type="ECO:0000313" key="10">
    <source>
        <dbReference type="Proteomes" id="UP000798951"/>
    </source>
</evidence>
<dbReference type="InterPro" id="IPR052017">
    <property type="entry name" value="TSUP"/>
</dbReference>
<evidence type="ECO:0000256" key="1">
    <source>
        <dbReference type="ARBA" id="ARBA00004651"/>
    </source>
</evidence>
<evidence type="ECO:0000313" key="9">
    <source>
        <dbReference type="EMBL" id="KAF0847535.1"/>
    </source>
</evidence>
<feature type="transmembrane region" description="Helical" evidence="8">
    <location>
        <begin position="64"/>
        <end position="84"/>
    </location>
</feature>
<keyword evidence="7 8" id="KW-0472">Membrane</keyword>
<keyword evidence="3" id="KW-0813">Transport</keyword>
<dbReference type="Pfam" id="PF01925">
    <property type="entry name" value="TauE"/>
    <property type="match status" value="1"/>
</dbReference>
<evidence type="ECO:0000256" key="6">
    <source>
        <dbReference type="ARBA" id="ARBA00022989"/>
    </source>
</evidence>
<evidence type="ECO:0000256" key="8">
    <source>
        <dbReference type="RuleBase" id="RU363041"/>
    </source>
</evidence>
<name>A0ABQ6YPP6_9NOCA</name>
<gene>
    <name evidence="9" type="ORF">FNL39_103433</name>
</gene>
<evidence type="ECO:0000256" key="7">
    <source>
        <dbReference type="ARBA" id="ARBA00023136"/>
    </source>
</evidence>
<evidence type="ECO:0000256" key="5">
    <source>
        <dbReference type="ARBA" id="ARBA00022692"/>
    </source>
</evidence>
<comment type="subcellular location">
    <subcellularLocation>
        <location evidence="1 8">Cell membrane</location>
        <topology evidence="1 8">Multi-pass membrane protein</topology>
    </subcellularLocation>
</comment>
<evidence type="ECO:0000256" key="3">
    <source>
        <dbReference type="ARBA" id="ARBA00022448"/>
    </source>
</evidence>
<feature type="transmembrane region" description="Helical" evidence="8">
    <location>
        <begin position="191"/>
        <end position="213"/>
    </location>
</feature>
<dbReference type="PANTHER" id="PTHR30269">
    <property type="entry name" value="TRANSMEMBRANE PROTEIN YFCA"/>
    <property type="match status" value="1"/>
</dbReference>
<feature type="transmembrane region" description="Helical" evidence="8">
    <location>
        <begin position="220"/>
        <end position="241"/>
    </location>
</feature>
<evidence type="ECO:0000256" key="2">
    <source>
        <dbReference type="ARBA" id="ARBA00009142"/>
    </source>
</evidence>
<keyword evidence="10" id="KW-1185">Reference proteome</keyword>
<dbReference type="Proteomes" id="UP000798951">
    <property type="component" value="Unassembled WGS sequence"/>
</dbReference>
<feature type="transmembrane region" description="Helical" evidence="8">
    <location>
        <begin position="247"/>
        <end position="265"/>
    </location>
</feature>
<sequence>MILGLGEDLSKRCRSDVPYSRYVTVLDFFLLVVAGFFTGLIGFVTGMASIVSYPALLAVGLPPVTANVTNTVAMVAVGVGATANSGRELTGRGRTLVWWAGLSALGGLLGALALLVAPEGTFEVVVPFLVAAASIALLVQPVVRKHVGELSAPWIVPLGILLISVYGGYFGAGAGVIYLSMMLLCTSESVWSASVLKSFLLGIANLVAALGFAMFGPVHWFAALGLAIGALVGGWCGPPVVKVIPPNLLRVAVGVLGLGLAVYLAR</sequence>